<reference evidence="2" key="1">
    <citation type="submission" date="2007-07" db="EMBL/GenBank/DDBJ databases">
        <title>PCAP assembly of the Caenorhabditis remanei genome.</title>
        <authorList>
            <consortium name="The Caenorhabditis remanei Sequencing Consortium"/>
            <person name="Wilson R.K."/>
        </authorList>
    </citation>
    <scope>NUCLEOTIDE SEQUENCE [LARGE SCALE GENOMIC DNA]</scope>
    <source>
        <strain evidence="2">PB4641</strain>
    </source>
</reference>
<evidence type="ECO:0000313" key="3">
    <source>
        <dbReference type="Proteomes" id="UP000008281"/>
    </source>
</evidence>
<dbReference type="EMBL" id="DS268410">
    <property type="protein sequence ID" value="EFP00284.1"/>
    <property type="molecule type" value="Genomic_DNA"/>
</dbReference>
<dbReference type="STRING" id="31234.E3LL13"/>
<feature type="domain" description="N-acetyltransferase" evidence="1">
    <location>
        <begin position="61"/>
        <end position="95"/>
    </location>
</feature>
<gene>
    <name evidence="2" type="ORF">CRE_18998</name>
</gene>
<dbReference type="Gene3D" id="3.40.630.30">
    <property type="match status" value="1"/>
</dbReference>
<name>E3LL13_CAERE</name>
<dbReference type="AlphaFoldDB" id="E3LL13"/>
<keyword evidence="3" id="KW-1185">Reference proteome</keyword>
<dbReference type="OrthoDB" id="41532at2759"/>
<dbReference type="PANTHER" id="PTHR20905:SF30">
    <property type="entry name" value="N-ACETYLTRANSFERASE DOMAIN-CONTAINING PROTEIN"/>
    <property type="match status" value="1"/>
</dbReference>
<dbReference type="InterPro" id="IPR000182">
    <property type="entry name" value="GNAT_dom"/>
</dbReference>
<dbReference type="Proteomes" id="UP000008281">
    <property type="component" value="Unassembled WGS sequence"/>
</dbReference>
<evidence type="ECO:0000313" key="2">
    <source>
        <dbReference type="EMBL" id="EFP00284.1"/>
    </source>
</evidence>
<proteinExistence type="predicted"/>
<accession>E3LL13</accession>
<dbReference type="eggNOG" id="ENOG502SFIM">
    <property type="taxonomic scope" value="Eukaryota"/>
</dbReference>
<protein>
    <recommendedName>
        <fullName evidence="1">N-acetyltransferase domain-containing protein</fullName>
    </recommendedName>
</protein>
<dbReference type="InParanoid" id="E3LL13"/>
<dbReference type="SUPFAM" id="SSF55729">
    <property type="entry name" value="Acyl-CoA N-acyltransferases (Nat)"/>
    <property type="match status" value="1"/>
</dbReference>
<dbReference type="PANTHER" id="PTHR20905">
    <property type="entry name" value="N-ACETYLTRANSFERASE-RELATED"/>
    <property type="match status" value="1"/>
</dbReference>
<dbReference type="Pfam" id="PF00583">
    <property type="entry name" value="Acetyltransf_1"/>
    <property type="match status" value="1"/>
</dbReference>
<dbReference type="CDD" id="cd04301">
    <property type="entry name" value="NAT_SF"/>
    <property type="match status" value="1"/>
</dbReference>
<dbReference type="GO" id="GO:0008080">
    <property type="term" value="F:N-acetyltransferase activity"/>
    <property type="evidence" value="ECO:0007669"/>
    <property type="project" value="TreeGrafter"/>
</dbReference>
<organism evidence="3">
    <name type="scientific">Caenorhabditis remanei</name>
    <name type="common">Caenorhabditis vulgaris</name>
    <dbReference type="NCBI Taxonomy" id="31234"/>
    <lineage>
        <taxon>Eukaryota</taxon>
        <taxon>Metazoa</taxon>
        <taxon>Ecdysozoa</taxon>
        <taxon>Nematoda</taxon>
        <taxon>Chromadorea</taxon>
        <taxon>Rhabditida</taxon>
        <taxon>Rhabditina</taxon>
        <taxon>Rhabditomorpha</taxon>
        <taxon>Rhabditoidea</taxon>
        <taxon>Rhabditidae</taxon>
        <taxon>Peloderinae</taxon>
        <taxon>Caenorhabditis</taxon>
    </lineage>
</organism>
<dbReference type="HOGENOM" id="CLU_1760489_0_0_1"/>
<sequence length="148" mass="16876">MGDKTRILVMCGDSVLLFIKMIVDLKKKHNNKCQDEIESTRKNNWEWIRSQNKYDSRQEILSVAKEHQRRGLASKLMAKMEDAKKMKEFNCSGIASEISSLANQCLMKKRGYTIITETLLASECDASGNPLIVTDDGTDRVLLVEKDF</sequence>
<dbReference type="InterPro" id="IPR016181">
    <property type="entry name" value="Acyl_CoA_acyltransferase"/>
</dbReference>
<evidence type="ECO:0000259" key="1">
    <source>
        <dbReference type="Pfam" id="PF00583"/>
    </source>
</evidence>